<dbReference type="InterPro" id="IPR001128">
    <property type="entry name" value="Cyt_P450"/>
</dbReference>
<dbReference type="EMBL" id="CM026432">
    <property type="protein sequence ID" value="KAG0556110.1"/>
    <property type="molecule type" value="Genomic_DNA"/>
</dbReference>
<keyword evidence="5" id="KW-0472">Membrane</keyword>
<dbReference type="InterPro" id="IPR002401">
    <property type="entry name" value="Cyt_P450_E_grp-I"/>
</dbReference>
<dbReference type="GO" id="GO:0020037">
    <property type="term" value="F:heme binding"/>
    <property type="evidence" value="ECO:0007669"/>
    <property type="project" value="InterPro"/>
</dbReference>
<evidence type="ECO:0008006" key="8">
    <source>
        <dbReference type="Google" id="ProtNLM"/>
    </source>
</evidence>
<evidence type="ECO:0000256" key="3">
    <source>
        <dbReference type="PIRSR" id="PIRSR602401-1"/>
    </source>
</evidence>
<evidence type="ECO:0000313" key="6">
    <source>
        <dbReference type="EMBL" id="KAG0556110.1"/>
    </source>
</evidence>
<dbReference type="PANTHER" id="PTHR24286:SF376">
    <property type="entry name" value="ABSCISIC ACID 8'-HYDROXYLASE 4"/>
    <property type="match status" value="1"/>
</dbReference>
<dbReference type="Gene3D" id="1.10.630.10">
    <property type="entry name" value="Cytochrome P450"/>
    <property type="match status" value="1"/>
</dbReference>
<keyword evidence="2 3" id="KW-0408">Iron</keyword>
<dbReference type="PRINTS" id="PR00463">
    <property type="entry name" value="EP450I"/>
</dbReference>
<evidence type="ECO:0000256" key="4">
    <source>
        <dbReference type="RuleBase" id="RU000461"/>
    </source>
</evidence>
<evidence type="ECO:0000256" key="5">
    <source>
        <dbReference type="SAM" id="Phobius"/>
    </source>
</evidence>
<keyword evidence="1 3" id="KW-0479">Metal-binding</keyword>
<dbReference type="Pfam" id="PF00067">
    <property type="entry name" value="p450"/>
    <property type="match status" value="1"/>
</dbReference>
<keyword evidence="3 4" id="KW-0349">Heme</keyword>
<sequence>MTDDVHKRVRNLMKGPLSINELVGFIPTVDKAASDSIATWKSQKQVRVYQEIKKYVLYIAWSYLITINTQAYPYMDQMLANVPGAHVMEKLAHLYYTTQSGMMALPLLIPGTNYYKAMKARSLLQGVIKKVIADRQNGLVKCNDFLQSMLLPMEDGSLLTDDQIMDNIFSLLGASDATTSGCVVWMVKNICEHPKVYEDLKAEHDAIKMSKAEGEALTNADLKKMTLTLWTMNETLRLVKVVGFFTGRYADEDVLCKGVAIPKNWKIGLTHGYHRDPAYFPEPDTFNPYRFEKTPPPFTFTPWGGGCRTCPGKELAKIEILTFMYHLITNYSFERAEPDEGTTWHQFPYPSNFLPINITPRI</sequence>
<evidence type="ECO:0000256" key="1">
    <source>
        <dbReference type="ARBA" id="ARBA00022723"/>
    </source>
</evidence>
<evidence type="ECO:0000313" key="7">
    <source>
        <dbReference type="Proteomes" id="UP000822688"/>
    </source>
</evidence>
<dbReference type="PANTHER" id="PTHR24286">
    <property type="entry name" value="CYTOCHROME P450 26"/>
    <property type="match status" value="1"/>
</dbReference>
<protein>
    <recommendedName>
        <fullName evidence="8">Cytochrome P450</fullName>
    </recommendedName>
</protein>
<gene>
    <name evidence="6" type="ORF">KC19_11G026900</name>
</gene>
<reference evidence="6 7" key="1">
    <citation type="submission" date="2020-06" db="EMBL/GenBank/DDBJ databases">
        <title>WGS assembly of Ceratodon purpureus strain R40.</title>
        <authorList>
            <person name="Carey S.B."/>
            <person name="Jenkins J."/>
            <person name="Shu S."/>
            <person name="Lovell J.T."/>
            <person name="Sreedasyam A."/>
            <person name="Maumus F."/>
            <person name="Tiley G.P."/>
            <person name="Fernandez-Pozo N."/>
            <person name="Barry K."/>
            <person name="Chen C."/>
            <person name="Wang M."/>
            <person name="Lipzen A."/>
            <person name="Daum C."/>
            <person name="Saski C.A."/>
            <person name="Payton A.C."/>
            <person name="Mcbreen J.C."/>
            <person name="Conrad R.E."/>
            <person name="Kollar L.M."/>
            <person name="Olsson S."/>
            <person name="Huttunen S."/>
            <person name="Landis J.B."/>
            <person name="Wickett N.J."/>
            <person name="Johnson M.G."/>
            <person name="Rensing S.A."/>
            <person name="Grimwood J."/>
            <person name="Schmutz J."/>
            <person name="Mcdaniel S.F."/>
        </authorList>
    </citation>
    <scope>NUCLEOTIDE SEQUENCE [LARGE SCALE GENOMIC DNA]</scope>
    <source>
        <strain evidence="6 7">R40</strain>
    </source>
</reference>
<dbReference type="AlphaFoldDB" id="A0A8T0GAK4"/>
<feature type="transmembrane region" description="Helical" evidence="5">
    <location>
        <begin position="55"/>
        <end position="74"/>
    </location>
</feature>
<dbReference type="InterPro" id="IPR036396">
    <property type="entry name" value="Cyt_P450_sf"/>
</dbReference>
<dbReference type="Proteomes" id="UP000822688">
    <property type="component" value="Chromosome 11"/>
</dbReference>
<dbReference type="SUPFAM" id="SSF48264">
    <property type="entry name" value="Cytochrome P450"/>
    <property type="match status" value="1"/>
</dbReference>
<accession>A0A8T0GAK4</accession>
<keyword evidence="5" id="KW-0812">Transmembrane</keyword>
<keyword evidence="7" id="KW-1185">Reference proteome</keyword>
<keyword evidence="4" id="KW-0503">Monooxygenase</keyword>
<dbReference type="GO" id="GO:0005506">
    <property type="term" value="F:iron ion binding"/>
    <property type="evidence" value="ECO:0007669"/>
    <property type="project" value="InterPro"/>
</dbReference>
<dbReference type="PROSITE" id="PS00086">
    <property type="entry name" value="CYTOCHROME_P450"/>
    <property type="match status" value="1"/>
</dbReference>
<comment type="similarity">
    <text evidence="4">Belongs to the cytochrome P450 family.</text>
</comment>
<dbReference type="GO" id="GO:0016705">
    <property type="term" value="F:oxidoreductase activity, acting on paired donors, with incorporation or reduction of molecular oxygen"/>
    <property type="evidence" value="ECO:0007669"/>
    <property type="project" value="InterPro"/>
</dbReference>
<comment type="cofactor">
    <cofactor evidence="3">
        <name>heme</name>
        <dbReference type="ChEBI" id="CHEBI:30413"/>
    </cofactor>
</comment>
<evidence type="ECO:0000256" key="2">
    <source>
        <dbReference type="ARBA" id="ARBA00023004"/>
    </source>
</evidence>
<feature type="binding site" description="axial binding residue" evidence="3">
    <location>
        <position position="310"/>
    </location>
    <ligand>
        <name>heme</name>
        <dbReference type="ChEBI" id="CHEBI:30413"/>
    </ligand>
    <ligandPart>
        <name>Fe</name>
        <dbReference type="ChEBI" id="CHEBI:18248"/>
    </ligandPart>
</feature>
<organism evidence="6 7">
    <name type="scientific">Ceratodon purpureus</name>
    <name type="common">Fire moss</name>
    <name type="synonym">Dicranum purpureum</name>
    <dbReference type="NCBI Taxonomy" id="3225"/>
    <lineage>
        <taxon>Eukaryota</taxon>
        <taxon>Viridiplantae</taxon>
        <taxon>Streptophyta</taxon>
        <taxon>Embryophyta</taxon>
        <taxon>Bryophyta</taxon>
        <taxon>Bryophytina</taxon>
        <taxon>Bryopsida</taxon>
        <taxon>Dicranidae</taxon>
        <taxon>Pseudoditrichales</taxon>
        <taxon>Ditrichaceae</taxon>
        <taxon>Ceratodon</taxon>
    </lineage>
</organism>
<dbReference type="GO" id="GO:0004497">
    <property type="term" value="F:monooxygenase activity"/>
    <property type="evidence" value="ECO:0007669"/>
    <property type="project" value="UniProtKB-KW"/>
</dbReference>
<keyword evidence="5" id="KW-1133">Transmembrane helix</keyword>
<name>A0A8T0GAK4_CERPU</name>
<comment type="caution">
    <text evidence="6">The sequence shown here is derived from an EMBL/GenBank/DDBJ whole genome shotgun (WGS) entry which is preliminary data.</text>
</comment>
<keyword evidence="4" id="KW-0560">Oxidoreductase</keyword>
<dbReference type="GO" id="GO:0016125">
    <property type="term" value="P:sterol metabolic process"/>
    <property type="evidence" value="ECO:0007669"/>
    <property type="project" value="TreeGrafter"/>
</dbReference>
<proteinExistence type="inferred from homology"/>
<dbReference type="InterPro" id="IPR017972">
    <property type="entry name" value="Cyt_P450_CS"/>
</dbReference>